<evidence type="ECO:0000256" key="10">
    <source>
        <dbReference type="ARBA" id="ARBA00023180"/>
    </source>
</evidence>
<name>A0A9Q0MG83_BLOTA</name>
<keyword evidence="4" id="KW-0645">Protease</keyword>
<keyword evidence="10" id="KW-0325">Glycoprotein</keyword>
<feature type="chain" id="PRO_5040284162" description="trypsin" evidence="13">
    <location>
        <begin position="25"/>
        <end position="284"/>
    </location>
</feature>
<organism evidence="15 16">
    <name type="scientific">Blomia tropicalis</name>
    <name type="common">Mite</name>
    <dbReference type="NCBI Taxonomy" id="40697"/>
    <lineage>
        <taxon>Eukaryota</taxon>
        <taxon>Metazoa</taxon>
        <taxon>Ecdysozoa</taxon>
        <taxon>Arthropoda</taxon>
        <taxon>Chelicerata</taxon>
        <taxon>Arachnida</taxon>
        <taxon>Acari</taxon>
        <taxon>Acariformes</taxon>
        <taxon>Sarcoptiformes</taxon>
        <taxon>Astigmata</taxon>
        <taxon>Glycyphagoidea</taxon>
        <taxon>Echimyopodidae</taxon>
        <taxon>Blomia</taxon>
    </lineage>
</organism>
<dbReference type="Proteomes" id="UP001142055">
    <property type="component" value="Chromosome 1"/>
</dbReference>
<reference evidence="15" key="1">
    <citation type="submission" date="2022-12" db="EMBL/GenBank/DDBJ databases">
        <title>Genome assemblies of Blomia tropicalis.</title>
        <authorList>
            <person name="Cui Y."/>
        </authorList>
    </citation>
    <scope>NUCLEOTIDE SEQUENCE</scope>
    <source>
        <tissue evidence="15">Adult mites</tissue>
    </source>
</reference>
<evidence type="ECO:0000256" key="12">
    <source>
        <dbReference type="ARBA" id="ARBA00038868"/>
    </source>
</evidence>
<dbReference type="InterPro" id="IPR050430">
    <property type="entry name" value="Peptidase_S1"/>
</dbReference>
<protein>
    <recommendedName>
        <fullName evidence="12">trypsin</fullName>
        <ecNumber evidence="12">3.4.21.4</ecNumber>
    </recommendedName>
</protein>
<evidence type="ECO:0000256" key="7">
    <source>
        <dbReference type="ARBA" id="ARBA00022801"/>
    </source>
</evidence>
<evidence type="ECO:0000313" key="16">
    <source>
        <dbReference type="Proteomes" id="UP001142055"/>
    </source>
</evidence>
<comment type="catalytic activity">
    <reaction evidence="11">
        <text>Preferential cleavage: Arg-|-Xaa, Lys-|-Xaa.</text>
        <dbReference type="EC" id="3.4.21.4"/>
    </reaction>
</comment>
<evidence type="ECO:0000256" key="13">
    <source>
        <dbReference type="SAM" id="SignalP"/>
    </source>
</evidence>
<keyword evidence="8" id="KW-0720">Serine protease</keyword>
<dbReference type="PROSITE" id="PS00134">
    <property type="entry name" value="TRYPSIN_HIS"/>
    <property type="match status" value="1"/>
</dbReference>
<dbReference type="GO" id="GO:0006508">
    <property type="term" value="P:proteolysis"/>
    <property type="evidence" value="ECO:0007669"/>
    <property type="project" value="UniProtKB-KW"/>
</dbReference>
<evidence type="ECO:0000256" key="1">
    <source>
        <dbReference type="ARBA" id="ARBA00004613"/>
    </source>
</evidence>
<dbReference type="InterPro" id="IPR043504">
    <property type="entry name" value="Peptidase_S1_PA_chymotrypsin"/>
</dbReference>
<dbReference type="SUPFAM" id="SSF50494">
    <property type="entry name" value="Trypsin-like serine proteases"/>
    <property type="match status" value="1"/>
</dbReference>
<feature type="domain" description="Peptidase S1" evidence="14">
    <location>
        <begin position="49"/>
        <end position="276"/>
    </location>
</feature>
<dbReference type="Pfam" id="PF00089">
    <property type="entry name" value="Trypsin"/>
    <property type="match status" value="1"/>
</dbReference>
<comment type="caution">
    <text evidence="15">The sequence shown here is derived from an EMBL/GenBank/DDBJ whole genome shotgun (WGS) entry which is preliminary data.</text>
</comment>
<dbReference type="PANTHER" id="PTHR24276">
    <property type="entry name" value="POLYSERASE-RELATED"/>
    <property type="match status" value="1"/>
</dbReference>
<evidence type="ECO:0000256" key="8">
    <source>
        <dbReference type="ARBA" id="ARBA00022825"/>
    </source>
</evidence>
<keyword evidence="6" id="KW-0222">Digestion</keyword>
<dbReference type="GO" id="GO:0005576">
    <property type="term" value="C:extracellular region"/>
    <property type="evidence" value="ECO:0007669"/>
    <property type="project" value="UniProtKB-SubCell"/>
</dbReference>
<keyword evidence="16" id="KW-1185">Reference proteome</keyword>
<keyword evidence="5 13" id="KW-0732">Signal</keyword>
<dbReference type="OMA" id="VEMHICA"/>
<evidence type="ECO:0000259" key="14">
    <source>
        <dbReference type="PROSITE" id="PS50240"/>
    </source>
</evidence>
<dbReference type="EMBL" id="JAPWDV010000001">
    <property type="protein sequence ID" value="KAJ6223817.1"/>
    <property type="molecule type" value="Genomic_DNA"/>
</dbReference>
<dbReference type="EC" id="3.4.21.4" evidence="12"/>
<keyword evidence="7" id="KW-0378">Hydrolase</keyword>
<evidence type="ECO:0000256" key="6">
    <source>
        <dbReference type="ARBA" id="ARBA00022757"/>
    </source>
</evidence>
<dbReference type="PROSITE" id="PS50240">
    <property type="entry name" value="TRYPSIN_DOM"/>
    <property type="match status" value="1"/>
</dbReference>
<dbReference type="InterPro" id="IPR001314">
    <property type="entry name" value="Peptidase_S1A"/>
</dbReference>
<evidence type="ECO:0000256" key="4">
    <source>
        <dbReference type="ARBA" id="ARBA00022670"/>
    </source>
</evidence>
<evidence type="ECO:0000256" key="5">
    <source>
        <dbReference type="ARBA" id="ARBA00022729"/>
    </source>
</evidence>
<comment type="similarity">
    <text evidence="2">Belongs to the peptidase S1 family.</text>
</comment>
<evidence type="ECO:0000256" key="3">
    <source>
        <dbReference type="ARBA" id="ARBA00022525"/>
    </source>
</evidence>
<dbReference type="InterPro" id="IPR009003">
    <property type="entry name" value="Peptidase_S1_PA"/>
</dbReference>
<evidence type="ECO:0000313" key="15">
    <source>
        <dbReference type="EMBL" id="KAJ6223817.1"/>
    </source>
</evidence>
<evidence type="ECO:0000256" key="9">
    <source>
        <dbReference type="ARBA" id="ARBA00023157"/>
    </source>
</evidence>
<evidence type="ECO:0000256" key="2">
    <source>
        <dbReference type="ARBA" id="ARBA00007664"/>
    </source>
</evidence>
<dbReference type="AlphaFoldDB" id="A0A9Q0MG83"/>
<keyword evidence="3" id="KW-0964">Secreted</keyword>
<dbReference type="FunFam" id="2.40.10.10:FF:000054">
    <property type="entry name" value="Complement C1r subcomponent"/>
    <property type="match status" value="1"/>
</dbReference>
<dbReference type="PRINTS" id="PR00722">
    <property type="entry name" value="CHYMOTRYPSIN"/>
</dbReference>
<dbReference type="GO" id="GO:0007586">
    <property type="term" value="P:digestion"/>
    <property type="evidence" value="ECO:0007669"/>
    <property type="project" value="UniProtKB-KW"/>
</dbReference>
<dbReference type="GO" id="GO:0004252">
    <property type="term" value="F:serine-type endopeptidase activity"/>
    <property type="evidence" value="ECO:0007669"/>
    <property type="project" value="UniProtKB-EC"/>
</dbReference>
<comment type="subcellular location">
    <subcellularLocation>
        <location evidence="1">Secreted</location>
    </subcellularLocation>
</comment>
<dbReference type="Gene3D" id="2.40.10.10">
    <property type="entry name" value="Trypsin-like serine proteases"/>
    <property type="match status" value="1"/>
</dbReference>
<dbReference type="CDD" id="cd00190">
    <property type="entry name" value="Tryp_SPc"/>
    <property type="match status" value="1"/>
</dbReference>
<keyword evidence="9" id="KW-1015">Disulfide bond</keyword>
<dbReference type="SMART" id="SM00020">
    <property type="entry name" value="Tryp_SPc"/>
    <property type="match status" value="1"/>
</dbReference>
<dbReference type="InterPro" id="IPR001254">
    <property type="entry name" value="Trypsin_dom"/>
</dbReference>
<feature type="signal peptide" evidence="13">
    <location>
        <begin position="1"/>
        <end position="24"/>
    </location>
</feature>
<accession>A0A9Q0MG83</accession>
<gene>
    <name evidence="15" type="ORF">RDWZM_002362</name>
</gene>
<dbReference type="InterPro" id="IPR018114">
    <property type="entry name" value="TRYPSIN_HIS"/>
</dbReference>
<sequence length="284" mass="31644">MKILMFIALNCFCYLALIVVSVDCSTLNDRFVARKRPVKLNPSIAEERVSGGDSLTDTRYKFQTQIKQLNQHICGAVWIDKKWALTAAHCLYGNNRDISKLSIVSEFNSNNRLLVDTLNLINVKIHPNYNPLTLENNIALIEVSQSRSITVKLPQPGTKFTDYVTLVGFGSNSNRVPRETNEKRIVSIPMASITRCRNLYSQQLIKDGMLCAGNSYTGKGLCQGDSGSGITQHDQEFDVEILVGIGSFGFDCGNGKFPSVFTAVADYVQWINETMSNKIEDDKL</sequence>
<dbReference type="PANTHER" id="PTHR24276:SF97">
    <property type="entry name" value="GH13245P2-RELATED"/>
    <property type="match status" value="1"/>
</dbReference>
<evidence type="ECO:0000256" key="11">
    <source>
        <dbReference type="ARBA" id="ARBA00036320"/>
    </source>
</evidence>
<proteinExistence type="inferred from homology"/>